<name>A0A1B0AJG8_GLOPL</name>
<reference evidence="1" key="2">
    <citation type="submission" date="2020-05" db="UniProtKB">
        <authorList>
            <consortium name="EnsemblMetazoa"/>
        </authorList>
    </citation>
    <scope>IDENTIFICATION</scope>
    <source>
        <strain evidence="1">IAEA</strain>
    </source>
</reference>
<keyword evidence="2" id="KW-1185">Reference proteome</keyword>
<dbReference type="PROSITE" id="PS51257">
    <property type="entry name" value="PROKAR_LIPOPROTEIN"/>
    <property type="match status" value="1"/>
</dbReference>
<dbReference type="VEuPathDB" id="VectorBase:GPAI047781"/>
<protein>
    <submittedName>
        <fullName evidence="1">Uncharacterized protein</fullName>
    </submittedName>
</protein>
<accession>A0A1B0AJG8</accession>
<organism evidence="1 2">
    <name type="scientific">Glossina pallidipes</name>
    <name type="common">Tsetse fly</name>
    <dbReference type="NCBI Taxonomy" id="7398"/>
    <lineage>
        <taxon>Eukaryota</taxon>
        <taxon>Metazoa</taxon>
        <taxon>Ecdysozoa</taxon>
        <taxon>Arthropoda</taxon>
        <taxon>Hexapoda</taxon>
        <taxon>Insecta</taxon>
        <taxon>Pterygota</taxon>
        <taxon>Neoptera</taxon>
        <taxon>Endopterygota</taxon>
        <taxon>Diptera</taxon>
        <taxon>Brachycera</taxon>
        <taxon>Muscomorpha</taxon>
        <taxon>Hippoboscoidea</taxon>
        <taxon>Glossinidae</taxon>
        <taxon>Glossina</taxon>
    </lineage>
</organism>
<evidence type="ECO:0000313" key="2">
    <source>
        <dbReference type="Proteomes" id="UP000092445"/>
    </source>
</evidence>
<dbReference type="EnsemblMetazoa" id="GPAI047781-RA">
    <property type="protein sequence ID" value="GPAI047781-PA"/>
    <property type="gene ID" value="GPAI047781"/>
</dbReference>
<dbReference type="Proteomes" id="UP000092445">
    <property type="component" value="Unassembled WGS sequence"/>
</dbReference>
<proteinExistence type="predicted"/>
<evidence type="ECO:0000313" key="1">
    <source>
        <dbReference type="EnsemblMetazoa" id="GPAI047781-PA"/>
    </source>
</evidence>
<reference evidence="2" key="1">
    <citation type="submission" date="2014-03" db="EMBL/GenBank/DDBJ databases">
        <authorList>
            <person name="Aksoy S."/>
            <person name="Warren W."/>
            <person name="Wilson R.K."/>
        </authorList>
    </citation>
    <scope>NUCLEOTIDE SEQUENCE [LARGE SCALE GENOMIC DNA]</scope>
    <source>
        <strain evidence="2">IAEA</strain>
    </source>
</reference>
<dbReference type="AlphaFoldDB" id="A0A1B0AJG8"/>
<sequence>MWQKDLAAVNPSVYACLSAKPRKEGKQYTNNHVVDNDDDGLLCWLDMLPCGTLKIVPKSIASVMRFFVSSKCIKFTPSVVLV</sequence>